<evidence type="ECO:0000313" key="3">
    <source>
        <dbReference type="Proteomes" id="UP001232148"/>
    </source>
</evidence>
<dbReference type="Pfam" id="PF19951">
    <property type="entry name" value="DUF6413"/>
    <property type="match status" value="1"/>
</dbReference>
<keyword evidence="1" id="KW-0732">Signal</keyword>
<organism evidence="2 3">
    <name type="scientific">Colletotrichum zoysiae</name>
    <dbReference type="NCBI Taxonomy" id="1216348"/>
    <lineage>
        <taxon>Eukaryota</taxon>
        <taxon>Fungi</taxon>
        <taxon>Dikarya</taxon>
        <taxon>Ascomycota</taxon>
        <taxon>Pezizomycotina</taxon>
        <taxon>Sordariomycetes</taxon>
        <taxon>Hypocreomycetidae</taxon>
        <taxon>Glomerellales</taxon>
        <taxon>Glomerellaceae</taxon>
        <taxon>Colletotrichum</taxon>
        <taxon>Colletotrichum graminicola species complex</taxon>
    </lineage>
</organism>
<gene>
    <name evidence="2" type="ORF">LX32DRAFT_645635</name>
</gene>
<reference evidence="2" key="1">
    <citation type="submission" date="2021-06" db="EMBL/GenBank/DDBJ databases">
        <title>Comparative genomics, transcriptomics and evolutionary studies reveal genomic signatures of adaptation to plant cell wall in hemibiotrophic fungi.</title>
        <authorList>
            <consortium name="DOE Joint Genome Institute"/>
            <person name="Baroncelli R."/>
            <person name="Diaz J.F."/>
            <person name="Benocci T."/>
            <person name="Peng M."/>
            <person name="Battaglia E."/>
            <person name="Haridas S."/>
            <person name="Andreopoulos W."/>
            <person name="Labutti K."/>
            <person name="Pangilinan J."/>
            <person name="Floch G.L."/>
            <person name="Makela M.R."/>
            <person name="Henrissat B."/>
            <person name="Grigoriev I.V."/>
            <person name="Crouch J.A."/>
            <person name="De Vries R.P."/>
            <person name="Sukno S.A."/>
            <person name="Thon M.R."/>
        </authorList>
    </citation>
    <scope>NUCLEOTIDE SEQUENCE</scope>
    <source>
        <strain evidence="2">MAFF235873</strain>
    </source>
</reference>
<evidence type="ECO:0008006" key="4">
    <source>
        <dbReference type="Google" id="ProtNLM"/>
    </source>
</evidence>
<name>A0AAD9H6J9_9PEZI</name>
<keyword evidence="3" id="KW-1185">Reference proteome</keyword>
<dbReference type="AlphaFoldDB" id="A0AAD9H6J9"/>
<accession>A0AAD9H6J9</accession>
<feature type="chain" id="PRO_5042034848" description="Hydrophobin" evidence="1">
    <location>
        <begin position="21"/>
        <end position="95"/>
    </location>
</feature>
<sequence length="95" mass="9761">MHALTVLFTSMSLLAGLAAGQGIPQGDICCGQPIPDTNKSCTGRTAFCCDHDTNANIGSGCDKNTDFPIGRFPQGFIFPASTCQSGNSQGTVTCA</sequence>
<comment type="caution">
    <text evidence="2">The sequence shown here is derived from an EMBL/GenBank/DDBJ whole genome shotgun (WGS) entry which is preliminary data.</text>
</comment>
<dbReference type="EMBL" id="MU843050">
    <property type="protein sequence ID" value="KAK2022282.1"/>
    <property type="molecule type" value="Genomic_DNA"/>
</dbReference>
<dbReference type="Proteomes" id="UP001232148">
    <property type="component" value="Unassembled WGS sequence"/>
</dbReference>
<dbReference type="InterPro" id="IPR045634">
    <property type="entry name" value="DUF6413"/>
</dbReference>
<evidence type="ECO:0000313" key="2">
    <source>
        <dbReference type="EMBL" id="KAK2022282.1"/>
    </source>
</evidence>
<proteinExistence type="predicted"/>
<feature type="signal peptide" evidence="1">
    <location>
        <begin position="1"/>
        <end position="20"/>
    </location>
</feature>
<evidence type="ECO:0000256" key="1">
    <source>
        <dbReference type="SAM" id="SignalP"/>
    </source>
</evidence>
<protein>
    <recommendedName>
        <fullName evidence="4">Hydrophobin</fullName>
    </recommendedName>
</protein>